<organism evidence="1 2">
    <name type="scientific">Somion occarium</name>
    <dbReference type="NCBI Taxonomy" id="3059160"/>
    <lineage>
        <taxon>Eukaryota</taxon>
        <taxon>Fungi</taxon>
        <taxon>Dikarya</taxon>
        <taxon>Basidiomycota</taxon>
        <taxon>Agaricomycotina</taxon>
        <taxon>Agaricomycetes</taxon>
        <taxon>Polyporales</taxon>
        <taxon>Cerrenaceae</taxon>
        <taxon>Somion</taxon>
    </lineage>
</organism>
<accession>A0ABP1EBT1</accession>
<name>A0ABP1EBT1_9APHY</name>
<protein>
    <submittedName>
        <fullName evidence="1">Uncharacterized protein</fullName>
    </submittedName>
</protein>
<dbReference type="Proteomes" id="UP001497453">
    <property type="component" value="Chromosome 9"/>
</dbReference>
<proteinExistence type="predicted"/>
<dbReference type="EMBL" id="OZ037952">
    <property type="protein sequence ID" value="CAL1716959.1"/>
    <property type="molecule type" value="Genomic_DNA"/>
</dbReference>
<dbReference type="PANTHER" id="PTHR38886:SF1">
    <property type="entry name" value="NACHT-NTPASE AND P-LOOP NTPASES N-TERMINAL DOMAIN-CONTAINING PROTEIN"/>
    <property type="match status" value="1"/>
</dbReference>
<evidence type="ECO:0000313" key="1">
    <source>
        <dbReference type="EMBL" id="CAL1716959.1"/>
    </source>
</evidence>
<sequence>MAILPRRPQYNWQRTFFPVFNPLSADFVMSLAFSFGSFGDIVTLIDLTTKVIQILTSTSGASESFQGLILDVTRLQHFLQQVHSFSRQRNVTILKSHLLTSDDIATAIRECSRSLERILQRVTYYRSYVETRCGKSGRHSWHRTWITSGWMLLKSREIEQFRSELVEHNTLLARILSAMSCESIQVVQQVTTQTNGYVSEVASRSLAIDANLNVALQLLHNVDLKISASLVRDWAPDGASPLRVHDWIGQLSVLPRQAVLTPNQLQQYIINRTESGLCQVNCSGDWETIDPYRSDLKNNRCWDNGCEACGIISHEWGMLQTYLKHHPHIPVSLICYHSTSKCGHHEYVDLTHATRLGWRLGSTQTVAFTDSLDYSGPLVEIGFVGA</sequence>
<evidence type="ECO:0000313" key="2">
    <source>
        <dbReference type="Proteomes" id="UP001497453"/>
    </source>
</evidence>
<reference evidence="2" key="1">
    <citation type="submission" date="2024-04" db="EMBL/GenBank/DDBJ databases">
        <authorList>
            <person name="Shaw F."/>
            <person name="Minotto A."/>
        </authorList>
    </citation>
    <scope>NUCLEOTIDE SEQUENCE [LARGE SCALE GENOMIC DNA]</scope>
</reference>
<dbReference type="PANTHER" id="PTHR38886">
    <property type="entry name" value="SESA DOMAIN-CONTAINING PROTEIN"/>
    <property type="match status" value="1"/>
</dbReference>
<gene>
    <name evidence="1" type="ORF">GFSPODELE1_LOCUS10980</name>
</gene>
<keyword evidence="2" id="KW-1185">Reference proteome</keyword>